<sequence>MRRLRHYQEFQKAVKKGKEENIHEKGNKFYDEVFSGKANVKQATITQVQQQKSNAGVIIHKPDTYKKAKQTFEKKQQLEEERQKQLDEKKQKENDMRQQALKTRKLETSQLKQRSKRGQPIMKFRIAKILSKINGGN</sequence>
<gene>
    <name evidence="2" type="ORF">EZS28_051162</name>
</gene>
<proteinExistence type="predicted"/>
<dbReference type="Proteomes" id="UP000324800">
    <property type="component" value="Unassembled WGS sequence"/>
</dbReference>
<protein>
    <recommendedName>
        <fullName evidence="4">rRNA-processing protein FYV7</fullName>
    </recommendedName>
</protein>
<comment type="caution">
    <text evidence="2">The sequence shown here is derived from an EMBL/GenBank/DDBJ whole genome shotgun (WGS) entry which is preliminary data.</text>
</comment>
<feature type="compositionally biased region" description="Basic and acidic residues" evidence="1">
    <location>
        <begin position="68"/>
        <end position="96"/>
    </location>
</feature>
<evidence type="ECO:0008006" key="4">
    <source>
        <dbReference type="Google" id="ProtNLM"/>
    </source>
</evidence>
<dbReference type="InterPro" id="IPR013730">
    <property type="entry name" value="Fyv7/TAP26"/>
</dbReference>
<dbReference type="Pfam" id="PF08524">
    <property type="entry name" value="rRNA_processing"/>
    <property type="match status" value="1"/>
</dbReference>
<dbReference type="AlphaFoldDB" id="A0A5J4T5M2"/>
<organism evidence="2 3">
    <name type="scientific">Streblomastix strix</name>
    <dbReference type="NCBI Taxonomy" id="222440"/>
    <lineage>
        <taxon>Eukaryota</taxon>
        <taxon>Metamonada</taxon>
        <taxon>Preaxostyla</taxon>
        <taxon>Oxymonadida</taxon>
        <taxon>Streblomastigidae</taxon>
        <taxon>Streblomastix</taxon>
    </lineage>
</organism>
<feature type="region of interest" description="Disordered" evidence="1">
    <location>
        <begin position="68"/>
        <end position="120"/>
    </location>
</feature>
<reference evidence="2 3" key="1">
    <citation type="submission" date="2019-03" db="EMBL/GenBank/DDBJ databases">
        <title>Single cell metagenomics reveals metabolic interactions within the superorganism composed of flagellate Streblomastix strix and complex community of Bacteroidetes bacteria on its surface.</title>
        <authorList>
            <person name="Treitli S.C."/>
            <person name="Kolisko M."/>
            <person name="Husnik F."/>
            <person name="Keeling P."/>
            <person name="Hampl V."/>
        </authorList>
    </citation>
    <scope>NUCLEOTIDE SEQUENCE [LARGE SCALE GENOMIC DNA]</scope>
    <source>
        <strain evidence="2">ST1C</strain>
    </source>
</reference>
<evidence type="ECO:0000256" key="1">
    <source>
        <dbReference type="SAM" id="MobiDB-lite"/>
    </source>
</evidence>
<evidence type="ECO:0000313" key="3">
    <source>
        <dbReference type="Proteomes" id="UP000324800"/>
    </source>
</evidence>
<dbReference type="EMBL" id="SNRW01038366">
    <property type="protein sequence ID" value="KAA6353312.1"/>
    <property type="molecule type" value="Genomic_DNA"/>
</dbReference>
<evidence type="ECO:0000313" key="2">
    <source>
        <dbReference type="EMBL" id="KAA6353312.1"/>
    </source>
</evidence>
<accession>A0A5J4T5M2</accession>
<name>A0A5J4T5M2_9EUKA</name>